<dbReference type="GO" id="GO:0006542">
    <property type="term" value="P:glutamine biosynthetic process"/>
    <property type="evidence" value="ECO:0007669"/>
    <property type="project" value="InterPro"/>
</dbReference>
<organism evidence="6 7">
    <name type="scientific">Myriangium duriaei CBS 260.36</name>
    <dbReference type="NCBI Taxonomy" id="1168546"/>
    <lineage>
        <taxon>Eukaryota</taxon>
        <taxon>Fungi</taxon>
        <taxon>Dikarya</taxon>
        <taxon>Ascomycota</taxon>
        <taxon>Pezizomycotina</taxon>
        <taxon>Dothideomycetes</taxon>
        <taxon>Dothideomycetidae</taxon>
        <taxon>Myriangiales</taxon>
        <taxon>Myriangiaceae</taxon>
        <taxon>Myriangium</taxon>
    </lineage>
</organism>
<sequence length="962" mass="106834">MALPDELLSELRNAIDSCPIVDNHAHNLLRSDRQDAYSLLECTTEARGEALKDTPRSLAHLRAVKQLRELYDCDASATWDDLLEKRHELLQGDSNFLNRKCLAGTHTILLDDGIDKENTVHSYKWHDQFTIGKTRRIVRIETLAADIMKALYEEGSVPLSELDQFDAAAIWPVFLQAFENALADEIRDHNVAGFKSVVCYRTGLDVYVADEITVTTAGHSAFKRYLKACARGNYRINLKGLNDCLVISTCKLIAANFRQTGISKPIQFHTGMGDNDMSLLKSNPAHMQPLIAAFPDVNFVILHSSYPYTREAGYLATVYKNAYLDIGEIFPMVSIEGQVSAIKQSMELTPFSKLLWSTDGHHFPETYWLGNKQFRQVLYRVFKDLLAEDVITLADAIEAVRDIMFKNSNKLYNLKISLEDDVGDPAKKSLALLSASANESVNTTNTQSKSPVVAAVYDVRYLRSFLDTPYGKFTSFFLVQWVDYLGTLRCRSFPLSSFSRLVKAGNRIGISRGNLHTLQDDSLTDACNAVGQVYVEPDLTTLRPVYWKDVRGATTAMASFKDIDGSRLDECPRCILQGLADRVKQEHNLAILVGFELEVTFLRLPAYKDSTEAANASYTPIEATAAHAWGTLSAAQAQNTWPLIAKLVDELQAVGIPIEHFHSESGQGQYEFVLPPLPLVTAVDVMYQAKQAIQLKAHRWGLRATFHPTPIEGLGTGLHAHISLNSAEAHDRDSPRKKSASISPRPPSDDDAQSGPAITSPSSGAQETVATAEYQDTAQASPSREKSFWSAVLSSLPGICAFTLPSQASYTRVADDTWSTGTWVTWGTENRETPLRRVANPSKKQERWEVRCLDGLGNVYLAIAAVVGVGMQGLADGRELKFKDCTSNPRKLSDEDRAGLGITEKLPNSLRKSLEALAADEALKRVFGSTFIENYSVVRKAETAKLEAMTPEKRRTWLIERY</sequence>
<evidence type="ECO:0000256" key="1">
    <source>
        <dbReference type="ARBA" id="ARBA00021364"/>
    </source>
</evidence>
<keyword evidence="6" id="KW-0808">Transferase</keyword>
<gene>
    <name evidence="6" type="ORF">K461DRAFT_111257</name>
</gene>
<feature type="region of interest" description="Disordered" evidence="4">
    <location>
        <begin position="727"/>
        <end position="781"/>
    </location>
</feature>
<comment type="caution">
    <text evidence="6">The sequence shown here is derived from an EMBL/GenBank/DDBJ whole genome shotgun (WGS) entry which is preliminary data.</text>
</comment>
<dbReference type="Pfam" id="PF04909">
    <property type="entry name" value="Amidohydro_2"/>
    <property type="match status" value="1"/>
</dbReference>
<dbReference type="SUPFAM" id="SSF55931">
    <property type="entry name" value="Glutamine synthetase/guanido kinase"/>
    <property type="match status" value="2"/>
</dbReference>
<dbReference type="GO" id="GO:0016787">
    <property type="term" value="F:hydrolase activity"/>
    <property type="evidence" value="ECO:0007669"/>
    <property type="project" value="InterPro"/>
</dbReference>
<dbReference type="SUPFAM" id="SSF51556">
    <property type="entry name" value="Metallo-dependent hydrolases"/>
    <property type="match status" value="1"/>
</dbReference>
<name>A0A9P4JAJ4_9PEZI</name>
<dbReference type="PANTHER" id="PTHR43383:SF2">
    <property type="entry name" value="AMIDOHYDROLASE 2 FAMILY PROTEIN"/>
    <property type="match status" value="1"/>
</dbReference>
<evidence type="ECO:0000313" key="6">
    <source>
        <dbReference type="EMBL" id="KAF2155314.1"/>
    </source>
</evidence>
<dbReference type="InterPro" id="IPR006680">
    <property type="entry name" value="Amidohydro-rel"/>
</dbReference>
<feature type="domain" description="GS catalytic" evidence="5">
    <location>
        <begin position="572"/>
        <end position="962"/>
    </location>
</feature>
<evidence type="ECO:0000313" key="7">
    <source>
        <dbReference type="Proteomes" id="UP000799439"/>
    </source>
</evidence>
<dbReference type="InterPro" id="IPR032466">
    <property type="entry name" value="Metal_Hydrolase"/>
</dbReference>
<dbReference type="AlphaFoldDB" id="A0A9P4JAJ4"/>
<dbReference type="SMART" id="SM01230">
    <property type="entry name" value="Gln-synt_C"/>
    <property type="match status" value="1"/>
</dbReference>
<keyword evidence="6" id="KW-0418">Kinase</keyword>
<feature type="compositionally biased region" description="Polar residues" evidence="4">
    <location>
        <begin position="756"/>
        <end position="781"/>
    </location>
</feature>
<proteinExistence type="inferred from homology"/>
<dbReference type="Gene3D" id="3.30.590.10">
    <property type="entry name" value="Glutamine synthetase/guanido kinase, catalytic domain"/>
    <property type="match status" value="1"/>
</dbReference>
<comment type="similarity">
    <text evidence="2 3">Belongs to the glutamine synthetase family.</text>
</comment>
<evidence type="ECO:0000256" key="2">
    <source>
        <dbReference type="PROSITE-ProRule" id="PRU01331"/>
    </source>
</evidence>
<dbReference type="EMBL" id="ML996083">
    <property type="protein sequence ID" value="KAF2155314.1"/>
    <property type="molecule type" value="Genomic_DNA"/>
</dbReference>
<dbReference type="Pfam" id="PF00120">
    <property type="entry name" value="Gln-synt_C"/>
    <property type="match status" value="2"/>
</dbReference>
<dbReference type="InterPro" id="IPR008146">
    <property type="entry name" value="Gln_synth_cat_dom"/>
</dbReference>
<keyword evidence="7" id="KW-1185">Reference proteome</keyword>
<protein>
    <recommendedName>
        <fullName evidence="1">Glutamine synthetase</fullName>
    </recommendedName>
</protein>
<dbReference type="GO" id="GO:0004356">
    <property type="term" value="F:glutamine synthetase activity"/>
    <property type="evidence" value="ECO:0007669"/>
    <property type="project" value="InterPro"/>
</dbReference>
<dbReference type="Gene3D" id="3.10.20.70">
    <property type="entry name" value="Glutamine synthetase, N-terminal domain"/>
    <property type="match status" value="1"/>
</dbReference>
<dbReference type="Proteomes" id="UP000799439">
    <property type="component" value="Unassembled WGS sequence"/>
</dbReference>
<accession>A0A9P4JAJ4</accession>
<dbReference type="PROSITE" id="PS51987">
    <property type="entry name" value="GS_CATALYTIC"/>
    <property type="match status" value="1"/>
</dbReference>
<evidence type="ECO:0000256" key="3">
    <source>
        <dbReference type="RuleBase" id="RU000384"/>
    </source>
</evidence>
<dbReference type="GO" id="GO:0016301">
    <property type="term" value="F:kinase activity"/>
    <property type="evidence" value="ECO:0007669"/>
    <property type="project" value="UniProtKB-KW"/>
</dbReference>
<dbReference type="InterPro" id="IPR036651">
    <property type="entry name" value="Gln_synt_N_sf"/>
</dbReference>
<reference evidence="6" key="1">
    <citation type="journal article" date="2020" name="Stud. Mycol.">
        <title>101 Dothideomycetes genomes: a test case for predicting lifestyles and emergence of pathogens.</title>
        <authorList>
            <person name="Haridas S."/>
            <person name="Albert R."/>
            <person name="Binder M."/>
            <person name="Bloem J."/>
            <person name="Labutti K."/>
            <person name="Salamov A."/>
            <person name="Andreopoulos B."/>
            <person name="Baker S."/>
            <person name="Barry K."/>
            <person name="Bills G."/>
            <person name="Bluhm B."/>
            <person name="Cannon C."/>
            <person name="Castanera R."/>
            <person name="Culley D."/>
            <person name="Daum C."/>
            <person name="Ezra D."/>
            <person name="Gonzalez J."/>
            <person name="Henrissat B."/>
            <person name="Kuo A."/>
            <person name="Liang C."/>
            <person name="Lipzen A."/>
            <person name="Lutzoni F."/>
            <person name="Magnuson J."/>
            <person name="Mondo S."/>
            <person name="Nolan M."/>
            <person name="Ohm R."/>
            <person name="Pangilinan J."/>
            <person name="Park H.-J."/>
            <person name="Ramirez L."/>
            <person name="Alfaro M."/>
            <person name="Sun H."/>
            <person name="Tritt A."/>
            <person name="Yoshinaga Y."/>
            <person name="Zwiers L.-H."/>
            <person name="Turgeon B."/>
            <person name="Goodwin S."/>
            <person name="Spatafora J."/>
            <person name="Crous P."/>
            <person name="Grigoriev I."/>
        </authorList>
    </citation>
    <scope>NUCLEOTIDE SEQUENCE</scope>
    <source>
        <strain evidence="6">CBS 260.36</strain>
    </source>
</reference>
<dbReference type="InterPro" id="IPR014746">
    <property type="entry name" value="Gln_synth/guanido_kin_cat_dom"/>
</dbReference>
<dbReference type="PANTHER" id="PTHR43383">
    <property type="entry name" value="NODULIN 6"/>
    <property type="match status" value="1"/>
</dbReference>
<dbReference type="OrthoDB" id="3364440at2759"/>
<evidence type="ECO:0000259" key="5">
    <source>
        <dbReference type="PROSITE" id="PS51987"/>
    </source>
</evidence>
<dbReference type="Gene3D" id="3.20.20.140">
    <property type="entry name" value="Metal-dependent hydrolases"/>
    <property type="match status" value="1"/>
</dbReference>
<evidence type="ECO:0000256" key="4">
    <source>
        <dbReference type="SAM" id="MobiDB-lite"/>
    </source>
</evidence>